<dbReference type="PANTHER" id="PTHR10272">
    <property type="entry name" value="PLATELET-ACTIVATING FACTOR ACETYLHYDROLASE"/>
    <property type="match status" value="1"/>
</dbReference>
<dbReference type="PANTHER" id="PTHR10272:SF0">
    <property type="entry name" value="PLATELET-ACTIVATING FACTOR ACETYLHYDROLASE"/>
    <property type="match status" value="1"/>
</dbReference>
<dbReference type="Proteomes" id="UP000199600">
    <property type="component" value="Unassembled WGS sequence"/>
</dbReference>
<organism evidence="4 5">
    <name type="scientific">Candidatus Propionivibrio aalborgensis</name>
    <dbReference type="NCBI Taxonomy" id="1860101"/>
    <lineage>
        <taxon>Bacteria</taxon>
        <taxon>Pseudomonadati</taxon>
        <taxon>Pseudomonadota</taxon>
        <taxon>Betaproteobacteria</taxon>
        <taxon>Rhodocyclales</taxon>
        <taxon>Rhodocyclaceae</taxon>
        <taxon>Propionivibrio</taxon>
    </lineage>
</organism>
<keyword evidence="2" id="KW-0442">Lipid degradation</keyword>
<dbReference type="InterPro" id="IPR029058">
    <property type="entry name" value="AB_hydrolase_fold"/>
</dbReference>
<evidence type="ECO:0000256" key="2">
    <source>
        <dbReference type="ARBA" id="ARBA00022963"/>
    </source>
</evidence>
<accession>A0A1A8XP32</accession>
<keyword evidence="5" id="KW-1185">Reference proteome</keyword>
<dbReference type="Gene3D" id="3.40.50.1820">
    <property type="entry name" value="alpha/beta hydrolase"/>
    <property type="match status" value="1"/>
</dbReference>
<protein>
    <submittedName>
        <fullName evidence="4">Platelet-activating factor acetylhydrolase plasma/intracellular isoform II</fullName>
    </submittedName>
</protein>
<evidence type="ECO:0000313" key="5">
    <source>
        <dbReference type="Proteomes" id="UP000199600"/>
    </source>
</evidence>
<proteinExistence type="predicted"/>
<evidence type="ECO:0000256" key="3">
    <source>
        <dbReference type="ARBA" id="ARBA00023098"/>
    </source>
</evidence>
<keyword evidence="3" id="KW-0443">Lipid metabolism</keyword>
<evidence type="ECO:0000313" key="4">
    <source>
        <dbReference type="EMBL" id="SBT06396.1"/>
    </source>
</evidence>
<reference evidence="4 5" key="1">
    <citation type="submission" date="2016-06" db="EMBL/GenBank/DDBJ databases">
        <authorList>
            <person name="Kjaerup R.B."/>
            <person name="Dalgaard T.S."/>
            <person name="Juul-Madsen H.R."/>
        </authorList>
    </citation>
    <scope>NUCLEOTIDE SEQUENCE [LARGE SCALE GENOMIC DNA]</scope>
    <source>
        <strain evidence="4">2</strain>
    </source>
</reference>
<dbReference type="AlphaFoldDB" id="A0A1A8XP32"/>
<dbReference type="SUPFAM" id="SSF53474">
    <property type="entry name" value="alpha/beta-Hydrolases"/>
    <property type="match status" value="1"/>
</dbReference>
<name>A0A1A8XP32_9RHOO</name>
<evidence type="ECO:0000256" key="1">
    <source>
        <dbReference type="ARBA" id="ARBA00022801"/>
    </source>
</evidence>
<keyword evidence="1 4" id="KW-0378">Hydrolase</keyword>
<dbReference type="GO" id="GO:0016042">
    <property type="term" value="P:lipid catabolic process"/>
    <property type="evidence" value="ECO:0007669"/>
    <property type="project" value="UniProtKB-KW"/>
</dbReference>
<dbReference type="EMBL" id="FLQY01000097">
    <property type="protein sequence ID" value="SBT06396.1"/>
    <property type="molecule type" value="Genomic_DNA"/>
</dbReference>
<dbReference type="GO" id="GO:0003847">
    <property type="term" value="F:1-alkyl-2-acetylglycerophosphocholine esterase activity"/>
    <property type="evidence" value="ECO:0007669"/>
    <property type="project" value="TreeGrafter"/>
</dbReference>
<gene>
    <name evidence="4" type="ORF">PROAA_1860020</name>
</gene>
<sequence length="282" mass="30449">MYLPAQAAPAQTLPLVVFSHGMGGSRRGYSYLGAYWASHGYASLHLQHVGSDRSLWRGNIFGLVGRLQGAAQEEEAIARVGDLRFALDQILADQELGSRIDAGRIVAAGHSYGANTVMLALGARIMRQDRIIDLFEPRLSAAVLLSAPPFYGESNMAGILSNIRVPTLHITATEDIIRIPGYYSGVEDRIAVFDAMPGARKVLAVFEGGSHSMFTDRNGTGGAELNSLVKAATKELSIAFFESTFGSSDAALHSWPARHNTILAKFITPGYSDIHRRANPSY</sequence>
<dbReference type="RefSeq" id="WP_222102131.1">
    <property type="nucleotide sequence ID" value="NZ_FLQY01000097.1"/>
</dbReference>
<dbReference type="Pfam" id="PF03403">
    <property type="entry name" value="PAF-AH_p_II"/>
    <property type="match status" value="1"/>
</dbReference>